<organism evidence="1">
    <name type="scientific">Salmonella newport</name>
    <dbReference type="NCBI Taxonomy" id="108619"/>
    <lineage>
        <taxon>Bacteria</taxon>
        <taxon>Pseudomonadati</taxon>
        <taxon>Pseudomonadota</taxon>
        <taxon>Gammaproteobacteria</taxon>
        <taxon>Enterobacterales</taxon>
        <taxon>Enterobacteriaceae</taxon>
        <taxon>Salmonella</taxon>
    </lineage>
</organism>
<comment type="caution">
    <text evidence="1">The sequence shown here is derived from an EMBL/GenBank/DDBJ whole genome shotgun (WGS) entry which is preliminary data.</text>
</comment>
<dbReference type="InterPro" id="IPR007460">
    <property type="entry name" value="BrnT_toxin"/>
</dbReference>
<dbReference type="Pfam" id="PF04365">
    <property type="entry name" value="BrnT_toxin"/>
    <property type="match status" value="1"/>
</dbReference>
<dbReference type="AlphaFoldDB" id="A0A5U9KS57"/>
<gene>
    <name evidence="1" type="ORF">DRY71_15070</name>
</gene>
<dbReference type="Proteomes" id="UP000839726">
    <property type="component" value="Unassembled WGS sequence"/>
</dbReference>
<protein>
    <submittedName>
        <fullName evidence="1">BrnT family toxin</fullName>
    </submittedName>
</protein>
<accession>A0A5U9KS57</accession>
<name>A0A5U9KS57_SALNE</name>
<dbReference type="Gene3D" id="3.10.450.530">
    <property type="entry name" value="Ribonuclease toxin, BrnT, of type II toxin-antitoxin system"/>
    <property type="match status" value="1"/>
</dbReference>
<evidence type="ECO:0000313" key="1">
    <source>
        <dbReference type="EMBL" id="EBS2694065.1"/>
    </source>
</evidence>
<proteinExistence type="predicted"/>
<sequence>MKITFDPNKDATNQRKHGVSLVEAEFFEWETSIVSVDMRHDYGEARFIAFGYLHNRIYCVVFTDRDNDERRIISLRKANKREVKRHVET</sequence>
<dbReference type="InterPro" id="IPR038573">
    <property type="entry name" value="BrnT_sf"/>
</dbReference>
<dbReference type="EMBL" id="AAGUYM010000016">
    <property type="protein sequence ID" value="EBS2694065.1"/>
    <property type="molecule type" value="Genomic_DNA"/>
</dbReference>
<reference evidence="1" key="1">
    <citation type="submission" date="2018-07" db="EMBL/GenBank/DDBJ databases">
        <authorList>
            <person name="Ashton P.M."/>
            <person name="Dallman T."/>
            <person name="Nair S."/>
            <person name="De Pinna E."/>
            <person name="Peters T."/>
            <person name="Grant K."/>
        </authorList>
    </citation>
    <scope>NUCLEOTIDE SEQUENCE [LARGE SCALE GENOMIC DNA]</scope>
    <source>
        <strain evidence="1">436933</strain>
    </source>
</reference>